<dbReference type="InterPro" id="IPR044968">
    <property type="entry name" value="PRD1"/>
</dbReference>
<dbReference type="EMBL" id="JACGWL010000004">
    <property type="protein sequence ID" value="KAK4404127.1"/>
    <property type="molecule type" value="Genomic_DNA"/>
</dbReference>
<sequence>MDYMFSAVASDGWTEEVLTIVGILSLILHHSTKEALAEASKTIILNVPLVSTINNIISEACSKGPALSDHDEGTRTGDVLIFVLLLLFFSLRSIRAILPGIIDFQILLDEGRNMQPLSYVSIRCHDLCKLMHFGSAPVKLIASFCLVELFNGISDYTSRTLVDLKLREGYLSSISAVLEGLIFFNDIRVALNCSLCFSSLTTWRELQVEPMILEKDHWCRLIVEELVMSLSTPSLTTKSLMIHHKPAANVAVALLKLSETPSWMTKVFDDSSIRNFPYPNPREEACRRQVYTDDNQDSSIEDHMQHVAVNLDHVGKTRTFLFSLVSSHSYPGCYLWRSQSRKKELLEEIELFTKCLMEEDEV</sequence>
<dbReference type="PANTHER" id="PTHR36379">
    <property type="entry name" value="PROTEIN PRD1"/>
    <property type="match status" value="1"/>
</dbReference>
<proteinExistence type="predicted"/>
<protein>
    <submittedName>
        <fullName evidence="1">Protein putative RECOMBINATION INITIATION DEFECT 1</fullName>
    </submittedName>
</protein>
<dbReference type="GO" id="GO:0042138">
    <property type="term" value="P:meiotic DNA double-strand break formation"/>
    <property type="evidence" value="ECO:0007669"/>
    <property type="project" value="InterPro"/>
</dbReference>
<reference evidence="1" key="1">
    <citation type="submission" date="2020-06" db="EMBL/GenBank/DDBJ databases">
        <authorList>
            <person name="Li T."/>
            <person name="Hu X."/>
            <person name="Zhang T."/>
            <person name="Song X."/>
            <person name="Zhang H."/>
            <person name="Dai N."/>
            <person name="Sheng W."/>
            <person name="Hou X."/>
            <person name="Wei L."/>
        </authorList>
    </citation>
    <scope>NUCLEOTIDE SEQUENCE</scope>
    <source>
        <strain evidence="1">K16</strain>
        <tissue evidence="1">Leaf</tissue>
    </source>
</reference>
<name>A0AAE1X3I5_9LAMI</name>
<dbReference type="PANTHER" id="PTHR36379:SF1">
    <property type="entry name" value="PUTATIVE RECOMBINATION INITIATION DEFECT 1-RELATED"/>
    <property type="match status" value="1"/>
</dbReference>
<dbReference type="AlphaFoldDB" id="A0AAE1X3I5"/>
<dbReference type="Proteomes" id="UP001289374">
    <property type="component" value="Unassembled WGS sequence"/>
</dbReference>
<reference evidence="1" key="2">
    <citation type="journal article" date="2024" name="Plant">
        <title>Genomic evolution and insights into agronomic trait innovations of Sesamum species.</title>
        <authorList>
            <person name="Miao H."/>
            <person name="Wang L."/>
            <person name="Qu L."/>
            <person name="Liu H."/>
            <person name="Sun Y."/>
            <person name="Le M."/>
            <person name="Wang Q."/>
            <person name="Wei S."/>
            <person name="Zheng Y."/>
            <person name="Lin W."/>
            <person name="Duan Y."/>
            <person name="Cao H."/>
            <person name="Xiong S."/>
            <person name="Wang X."/>
            <person name="Wei L."/>
            <person name="Li C."/>
            <person name="Ma Q."/>
            <person name="Ju M."/>
            <person name="Zhao R."/>
            <person name="Li G."/>
            <person name="Mu C."/>
            <person name="Tian Q."/>
            <person name="Mei H."/>
            <person name="Zhang T."/>
            <person name="Gao T."/>
            <person name="Zhang H."/>
        </authorList>
    </citation>
    <scope>NUCLEOTIDE SEQUENCE</scope>
    <source>
        <strain evidence="1">K16</strain>
    </source>
</reference>
<evidence type="ECO:0000313" key="1">
    <source>
        <dbReference type="EMBL" id="KAK4404127.1"/>
    </source>
</evidence>
<comment type="caution">
    <text evidence="1">The sequence shown here is derived from an EMBL/GenBank/DDBJ whole genome shotgun (WGS) entry which is preliminary data.</text>
</comment>
<evidence type="ECO:0000313" key="2">
    <source>
        <dbReference type="Proteomes" id="UP001289374"/>
    </source>
</evidence>
<accession>A0AAE1X3I5</accession>
<gene>
    <name evidence="1" type="ORF">Sango_0781300</name>
</gene>
<organism evidence="1 2">
    <name type="scientific">Sesamum angolense</name>
    <dbReference type="NCBI Taxonomy" id="2727404"/>
    <lineage>
        <taxon>Eukaryota</taxon>
        <taxon>Viridiplantae</taxon>
        <taxon>Streptophyta</taxon>
        <taxon>Embryophyta</taxon>
        <taxon>Tracheophyta</taxon>
        <taxon>Spermatophyta</taxon>
        <taxon>Magnoliopsida</taxon>
        <taxon>eudicotyledons</taxon>
        <taxon>Gunneridae</taxon>
        <taxon>Pentapetalae</taxon>
        <taxon>asterids</taxon>
        <taxon>lamiids</taxon>
        <taxon>Lamiales</taxon>
        <taxon>Pedaliaceae</taxon>
        <taxon>Sesamum</taxon>
    </lineage>
</organism>
<keyword evidence="2" id="KW-1185">Reference proteome</keyword>